<feature type="domain" description="PHD-type" evidence="5">
    <location>
        <begin position="75"/>
        <end position="131"/>
    </location>
</feature>
<name>A0A9N9P1L1_9GLOM</name>
<dbReference type="EMBL" id="CAJVPV010053073">
    <property type="protein sequence ID" value="CAG8781439.1"/>
    <property type="molecule type" value="Genomic_DNA"/>
</dbReference>
<dbReference type="OrthoDB" id="5370059at2759"/>
<dbReference type="PANTHER" id="PTHR47162">
    <property type="entry name" value="OS02G0192300 PROTEIN"/>
    <property type="match status" value="1"/>
</dbReference>
<dbReference type="InterPro" id="IPR019787">
    <property type="entry name" value="Znf_PHD-finger"/>
</dbReference>
<dbReference type="CDD" id="cd15543">
    <property type="entry name" value="PHD_RSF1"/>
    <property type="match status" value="1"/>
</dbReference>
<feature type="non-terminal residue" evidence="6">
    <location>
        <position position="201"/>
    </location>
</feature>
<dbReference type="SMART" id="SM00249">
    <property type="entry name" value="PHD"/>
    <property type="match status" value="1"/>
</dbReference>
<keyword evidence="2 4" id="KW-0863">Zinc-finger</keyword>
<reference evidence="6" key="1">
    <citation type="submission" date="2021-06" db="EMBL/GenBank/DDBJ databases">
        <authorList>
            <person name="Kallberg Y."/>
            <person name="Tangrot J."/>
            <person name="Rosling A."/>
        </authorList>
    </citation>
    <scope>NUCLEOTIDE SEQUENCE</scope>
    <source>
        <strain evidence="6">CL551</strain>
    </source>
</reference>
<dbReference type="SUPFAM" id="SSF57903">
    <property type="entry name" value="FYVE/PHD zinc finger"/>
    <property type="match status" value="1"/>
</dbReference>
<organism evidence="6 7">
    <name type="scientific">Acaulospora morrowiae</name>
    <dbReference type="NCBI Taxonomy" id="94023"/>
    <lineage>
        <taxon>Eukaryota</taxon>
        <taxon>Fungi</taxon>
        <taxon>Fungi incertae sedis</taxon>
        <taxon>Mucoromycota</taxon>
        <taxon>Glomeromycotina</taxon>
        <taxon>Glomeromycetes</taxon>
        <taxon>Diversisporales</taxon>
        <taxon>Acaulosporaceae</taxon>
        <taxon>Acaulospora</taxon>
    </lineage>
</organism>
<dbReference type="PROSITE" id="PS01359">
    <property type="entry name" value="ZF_PHD_1"/>
    <property type="match status" value="1"/>
</dbReference>
<evidence type="ECO:0000256" key="4">
    <source>
        <dbReference type="PROSITE-ProRule" id="PRU00146"/>
    </source>
</evidence>
<dbReference type="AlphaFoldDB" id="A0A9N9P1L1"/>
<evidence type="ECO:0000313" key="6">
    <source>
        <dbReference type="EMBL" id="CAG8781439.1"/>
    </source>
</evidence>
<protein>
    <submittedName>
        <fullName evidence="6">6823_t:CDS:1</fullName>
    </submittedName>
</protein>
<evidence type="ECO:0000313" key="7">
    <source>
        <dbReference type="Proteomes" id="UP000789342"/>
    </source>
</evidence>
<dbReference type="PANTHER" id="PTHR47162:SF9">
    <property type="entry name" value="PHD FINGER PROTEIN EHD3-LIKE"/>
    <property type="match status" value="1"/>
</dbReference>
<gene>
    <name evidence="6" type="ORF">AMORRO_LOCUS17352</name>
</gene>
<proteinExistence type="predicted"/>
<evidence type="ECO:0000256" key="1">
    <source>
        <dbReference type="ARBA" id="ARBA00022723"/>
    </source>
</evidence>
<keyword evidence="7" id="KW-1185">Reference proteome</keyword>
<dbReference type="Pfam" id="PF00628">
    <property type="entry name" value="PHD"/>
    <property type="match status" value="1"/>
</dbReference>
<accession>A0A9N9P1L1</accession>
<feature type="non-terminal residue" evidence="6">
    <location>
        <position position="1"/>
    </location>
</feature>
<dbReference type="GO" id="GO:0008270">
    <property type="term" value="F:zinc ion binding"/>
    <property type="evidence" value="ECO:0007669"/>
    <property type="project" value="UniProtKB-KW"/>
</dbReference>
<dbReference type="InterPro" id="IPR001965">
    <property type="entry name" value="Znf_PHD"/>
</dbReference>
<comment type="caution">
    <text evidence="6">The sequence shown here is derived from an EMBL/GenBank/DDBJ whole genome shotgun (WGS) entry which is preliminary data.</text>
</comment>
<keyword evidence="3" id="KW-0862">Zinc</keyword>
<dbReference type="Proteomes" id="UP000789342">
    <property type="component" value="Unassembled WGS sequence"/>
</dbReference>
<sequence>DETSSSASVDQSYQLWRRNPPRDLKLNKFFRVSKGKVVKDVQFNINKRKLKNRQDEDEGDVDDWSDCEKCYRLQKQFCKFCGCFRCEQKNDPAHILLCDGNCGNGYHTYCLKPPIDEIPSGNWYCDECRSLDTKQVESESSRSKGKEVVLTSDEIQIPLERNDSLGLSQPMSGIVISSQGSLTNIDSSKLNDDNQQSDIEI</sequence>
<evidence type="ECO:0000259" key="5">
    <source>
        <dbReference type="PROSITE" id="PS50016"/>
    </source>
</evidence>
<evidence type="ECO:0000256" key="2">
    <source>
        <dbReference type="ARBA" id="ARBA00022771"/>
    </source>
</evidence>
<keyword evidence="1" id="KW-0479">Metal-binding</keyword>
<dbReference type="InterPro" id="IPR011011">
    <property type="entry name" value="Znf_FYVE_PHD"/>
</dbReference>
<dbReference type="InterPro" id="IPR019786">
    <property type="entry name" value="Zinc_finger_PHD-type_CS"/>
</dbReference>
<dbReference type="PROSITE" id="PS50016">
    <property type="entry name" value="ZF_PHD_2"/>
    <property type="match status" value="1"/>
</dbReference>
<evidence type="ECO:0000256" key="3">
    <source>
        <dbReference type="ARBA" id="ARBA00022833"/>
    </source>
</evidence>
<dbReference type="Gene3D" id="2.30.30.1150">
    <property type="match status" value="1"/>
</dbReference>